<organism evidence="1 2">
    <name type="scientific">Mycobacterium lehmannii</name>
    <dbReference type="NCBI Taxonomy" id="2048550"/>
    <lineage>
        <taxon>Bacteria</taxon>
        <taxon>Bacillati</taxon>
        <taxon>Actinomycetota</taxon>
        <taxon>Actinomycetes</taxon>
        <taxon>Mycobacteriales</taxon>
        <taxon>Mycobacteriaceae</taxon>
        <taxon>Mycobacterium</taxon>
    </lineage>
</organism>
<dbReference type="InterPro" id="IPR036388">
    <property type="entry name" value="WH-like_DNA-bd_sf"/>
</dbReference>
<protein>
    <submittedName>
        <fullName evidence="1">Transcriptional regulator</fullName>
    </submittedName>
</protein>
<dbReference type="EMBL" id="LQIR01000068">
    <property type="protein sequence ID" value="KUI07318.1"/>
    <property type="molecule type" value="Genomic_DNA"/>
</dbReference>
<dbReference type="InterPro" id="IPR036390">
    <property type="entry name" value="WH_DNA-bd_sf"/>
</dbReference>
<evidence type="ECO:0000313" key="1">
    <source>
        <dbReference type="EMBL" id="KUI07318.1"/>
    </source>
</evidence>
<dbReference type="Pfam" id="PF12840">
    <property type="entry name" value="HTH_20"/>
    <property type="match status" value="1"/>
</dbReference>
<reference evidence="1 2" key="1">
    <citation type="submission" date="2016-01" db="EMBL/GenBank/DDBJ databases">
        <authorList>
            <consortium name="TB Trials Study Group"/>
            <person name="Sutton G."/>
            <person name="Brinkac L."/>
            <person name="Sanka R."/>
            <person name="Adams M."/>
            <person name="Lau E.L."/>
            <person name="Macaden R."/>
            <person name="Grewal H.M.S."/>
        </authorList>
    </citation>
    <scope>NUCLEOTIDE SEQUENCE [LARGE SCALE GENOMIC DNA]</scope>
    <source>
        <strain evidence="1 2">IS-1744</strain>
    </source>
</reference>
<dbReference type="Gene3D" id="1.10.10.10">
    <property type="entry name" value="Winged helix-like DNA-binding domain superfamily/Winged helix DNA-binding domain"/>
    <property type="match status" value="1"/>
</dbReference>
<gene>
    <name evidence="1" type="ORF">AU192_00685</name>
</gene>
<dbReference type="SUPFAM" id="SSF46785">
    <property type="entry name" value="Winged helix' DNA-binding domain"/>
    <property type="match status" value="1"/>
</dbReference>
<sequence length="214" mass="23531">MTRRDEVLTALRAAGTPLSVLDVAERLSIHPNTARFHLEALLERGRVEMIKPGRTKPGRPPLMFRATAGMDPDGPRDYRVLAGVLADALARQRDPQRRAVAAGQAWAKKEAATNGEVQPLDRDQAFERLTGLLAEMGFAPQKRSRNHDLDEIGLHNCPFLELADTRRDIICPVHLGLMQGALAAWDAPVTVEALVPFAEPGLCIANLTPRRRVS</sequence>
<keyword evidence="2" id="KW-1185">Reference proteome</keyword>
<evidence type="ECO:0000313" key="2">
    <source>
        <dbReference type="Proteomes" id="UP000053707"/>
    </source>
</evidence>
<accession>A0A101A070</accession>
<name>A0A101A070_9MYCO</name>
<comment type="caution">
    <text evidence="1">The sequence shown here is derived from an EMBL/GenBank/DDBJ whole genome shotgun (WGS) entry which is preliminary data.</text>
</comment>
<dbReference type="AlphaFoldDB" id="A0A101A070"/>
<dbReference type="Proteomes" id="UP000053707">
    <property type="component" value="Unassembled WGS sequence"/>
</dbReference>
<proteinExistence type="predicted"/>